<organism evidence="1 2">
    <name type="scientific">Pseudarcicella hirudinis</name>
    <dbReference type="NCBI Taxonomy" id="1079859"/>
    <lineage>
        <taxon>Bacteria</taxon>
        <taxon>Pseudomonadati</taxon>
        <taxon>Bacteroidota</taxon>
        <taxon>Cytophagia</taxon>
        <taxon>Cytophagales</taxon>
        <taxon>Flectobacillaceae</taxon>
        <taxon>Pseudarcicella</taxon>
    </lineage>
</organism>
<proteinExistence type="predicted"/>
<evidence type="ECO:0000313" key="1">
    <source>
        <dbReference type="EMBL" id="SFP56655.1"/>
    </source>
</evidence>
<keyword evidence="2" id="KW-1185">Reference proteome</keyword>
<gene>
    <name evidence="1" type="ORF">SAMN04515674_10427</name>
</gene>
<dbReference type="Proteomes" id="UP000199306">
    <property type="component" value="Unassembled WGS sequence"/>
</dbReference>
<accession>A0A1I5RDW4</accession>
<evidence type="ECO:0000313" key="2">
    <source>
        <dbReference type="Proteomes" id="UP000199306"/>
    </source>
</evidence>
<protein>
    <submittedName>
        <fullName evidence="1">Uncharacterized protein</fullName>
    </submittedName>
</protein>
<dbReference type="STRING" id="1079859.SAMN04515674_10427"/>
<dbReference type="EMBL" id="FOXH01000004">
    <property type="protein sequence ID" value="SFP56655.1"/>
    <property type="molecule type" value="Genomic_DNA"/>
</dbReference>
<dbReference type="AlphaFoldDB" id="A0A1I5RDW4"/>
<reference evidence="1 2" key="1">
    <citation type="submission" date="2016-10" db="EMBL/GenBank/DDBJ databases">
        <authorList>
            <person name="de Groot N.N."/>
        </authorList>
    </citation>
    <scope>NUCLEOTIDE SEQUENCE [LARGE SCALE GENOMIC DNA]</scope>
    <source>
        <strain evidence="2">E92,LMG 26720,CCM 7988</strain>
    </source>
</reference>
<sequence>MQRYKFESIAKGNGYGLIEFSEKKALKIC</sequence>
<name>A0A1I5RDW4_9BACT</name>